<dbReference type="AlphaFoldDB" id="A0A3M2LE58"/>
<dbReference type="OrthoDB" id="3432449at2"/>
<dbReference type="RefSeq" id="WP_122185853.1">
    <property type="nucleotide sequence ID" value="NZ_RFFH01000001.1"/>
</dbReference>
<name>A0A3M2LE58_9NOCA</name>
<dbReference type="Proteomes" id="UP000279275">
    <property type="component" value="Unassembled WGS sequence"/>
</dbReference>
<organism evidence="1 2">
    <name type="scientific">Nocardia stercoris</name>
    <dbReference type="NCBI Taxonomy" id="2483361"/>
    <lineage>
        <taxon>Bacteria</taxon>
        <taxon>Bacillati</taxon>
        <taxon>Actinomycetota</taxon>
        <taxon>Actinomycetes</taxon>
        <taxon>Mycobacteriales</taxon>
        <taxon>Nocardiaceae</taxon>
        <taxon>Nocardia</taxon>
    </lineage>
</organism>
<sequence length="95" mass="10452">MAEQEYGIGEGPATRVSLSLPLGTLQAIRSQVDDRQFSSFVASVLADELRGRVIDEYLADCVRRTGPISDEDRRWAQGALEQALGLEVLRSEAED</sequence>
<evidence type="ECO:0000313" key="2">
    <source>
        <dbReference type="Proteomes" id="UP000279275"/>
    </source>
</evidence>
<evidence type="ECO:0008006" key="3">
    <source>
        <dbReference type="Google" id="ProtNLM"/>
    </source>
</evidence>
<reference evidence="1 2" key="1">
    <citation type="submission" date="2018-10" db="EMBL/GenBank/DDBJ databases">
        <title>Isolation from cow dung.</title>
        <authorList>
            <person name="Ling L."/>
        </authorList>
    </citation>
    <scope>NUCLEOTIDE SEQUENCE [LARGE SCALE GENOMIC DNA]</scope>
    <source>
        <strain evidence="1 2">NEAU-LL90</strain>
    </source>
</reference>
<accession>A0A3M2LE58</accession>
<comment type="caution">
    <text evidence="1">The sequence shown here is derived from an EMBL/GenBank/DDBJ whole genome shotgun (WGS) entry which is preliminary data.</text>
</comment>
<keyword evidence="2" id="KW-1185">Reference proteome</keyword>
<dbReference type="EMBL" id="RFFH01000001">
    <property type="protein sequence ID" value="RMI34883.1"/>
    <property type="molecule type" value="Genomic_DNA"/>
</dbReference>
<gene>
    <name evidence="1" type="ORF">EBN03_00475</name>
</gene>
<proteinExistence type="predicted"/>
<evidence type="ECO:0000313" key="1">
    <source>
        <dbReference type="EMBL" id="RMI34883.1"/>
    </source>
</evidence>
<protein>
    <recommendedName>
        <fullName evidence="3">CopG family transcriptional regulator</fullName>
    </recommendedName>
</protein>